<dbReference type="GO" id="GO:0015074">
    <property type="term" value="P:DNA integration"/>
    <property type="evidence" value="ECO:0007669"/>
    <property type="project" value="InterPro"/>
</dbReference>
<dbReference type="AlphaFoldDB" id="A0A2H9ZWW4"/>
<evidence type="ECO:0000313" key="3">
    <source>
        <dbReference type="Proteomes" id="UP000236161"/>
    </source>
</evidence>
<gene>
    <name evidence="2" type="ORF">AXF42_Ash014551</name>
</gene>
<dbReference type="PANTHER" id="PTHR35046">
    <property type="entry name" value="ZINC KNUCKLE (CCHC-TYPE) FAMILY PROTEIN"/>
    <property type="match status" value="1"/>
</dbReference>
<evidence type="ECO:0000313" key="2">
    <source>
        <dbReference type="EMBL" id="PKA47774.1"/>
    </source>
</evidence>
<feature type="domain" description="Integrase catalytic" evidence="1">
    <location>
        <begin position="26"/>
        <end position="111"/>
    </location>
</feature>
<dbReference type="InterPro" id="IPR012337">
    <property type="entry name" value="RNaseH-like_sf"/>
</dbReference>
<dbReference type="InterPro" id="IPR036397">
    <property type="entry name" value="RNaseH_sf"/>
</dbReference>
<dbReference type="InterPro" id="IPR001584">
    <property type="entry name" value="Integrase_cat-core"/>
</dbReference>
<evidence type="ECO:0000259" key="1">
    <source>
        <dbReference type="PROSITE" id="PS50994"/>
    </source>
</evidence>
<dbReference type="GO" id="GO:0003676">
    <property type="term" value="F:nucleic acid binding"/>
    <property type="evidence" value="ECO:0007669"/>
    <property type="project" value="InterPro"/>
</dbReference>
<accession>A0A2H9ZWW4</accession>
<protein>
    <recommendedName>
        <fullName evidence="1">Integrase catalytic domain-containing protein</fullName>
    </recommendedName>
</protein>
<organism evidence="2 3">
    <name type="scientific">Apostasia shenzhenica</name>
    <dbReference type="NCBI Taxonomy" id="1088818"/>
    <lineage>
        <taxon>Eukaryota</taxon>
        <taxon>Viridiplantae</taxon>
        <taxon>Streptophyta</taxon>
        <taxon>Embryophyta</taxon>
        <taxon>Tracheophyta</taxon>
        <taxon>Spermatophyta</taxon>
        <taxon>Magnoliopsida</taxon>
        <taxon>Liliopsida</taxon>
        <taxon>Asparagales</taxon>
        <taxon>Orchidaceae</taxon>
        <taxon>Apostasioideae</taxon>
        <taxon>Apostasia</taxon>
    </lineage>
</organism>
<keyword evidence="3" id="KW-1185">Reference proteome</keyword>
<dbReference type="SUPFAM" id="SSF53098">
    <property type="entry name" value="Ribonuclease H-like"/>
    <property type="match status" value="1"/>
</dbReference>
<dbReference type="EMBL" id="KZ453102">
    <property type="protein sequence ID" value="PKA47774.1"/>
    <property type="molecule type" value="Genomic_DNA"/>
</dbReference>
<proteinExistence type="predicted"/>
<sequence>MVRKVVIECEVCQKNKPENVAYPGLLQPLPIPNRIWTDIAMDFIEGLPPSQGKDTIWVVVDRFSKYAHFIGLSHPFTASILAQIFVDQIFMLHGNPERIVSDRDPLFMSKF</sequence>
<dbReference type="PROSITE" id="PS50994">
    <property type="entry name" value="INTEGRASE"/>
    <property type="match status" value="1"/>
</dbReference>
<dbReference type="PANTHER" id="PTHR35046:SF26">
    <property type="entry name" value="RNA-DIRECTED DNA POLYMERASE"/>
    <property type="match status" value="1"/>
</dbReference>
<dbReference type="Proteomes" id="UP000236161">
    <property type="component" value="Unassembled WGS sequence"/>
</dbReference>
<dbReference type="Gene3D" id="3.30.420.10">
    <property type="entry name" value="Ribonuclease H-like superfamily/Ribonuclease H"/>
    <property type="match status" value="1"/>
</dbReference>
<name>A0A2H9ZWW4_9ASPA</name>
<dbReference type="OrthoDB" id="674670at2759"/>
<dbReference type="STRING" id="1088818.A0A2H9ZWW4"/>
<reference evidence="2 3" key="1">
    <citation type="journal article" date="2017" name="Nature">
        <title>The Apostasia genome and the evolution of orchids.</title>
        <authorList>
            <person name="Zhang G.Q."/>
            <person name="Liu K.W."/>
            <person name="Li Z."/>
            <person name="Lohaus R."/>
            <person name="Hsiao Y.Y."/>
            <person name="Niu S.C."/>
            <person name="Wang J.Y."/>
            <person name="Lin Y.C."/>
            <person name="Xu Q."/>
            <person name="Chen L.J."/>
            <person name="Yoshida K."/>
            <person name="Fujiwara S."/>
            <person name="Wang Z.W."/>
            <person name="Zhang Y.Q."/>
            <person name="Mitsuda N."/>
            <person name="Wang M."/>
            <person name="Liu G.H."/>
            <person name="Pecoraro L."/>
            <person name="Huang H.X."/>
            <person name="Xiao X.J."/>
            <person name="Lin M."/>
            <person name="Wu X.Y."/>
            <person name="Wu W.L."/>
            <person name="Chen Y.Y."/>
            <person name="Chang S.B."/>
            <person name="Sakamoto S."/>
            <person name="Ohme-Takagi M."/>
            <person name="Yagi M."/>
            <person name="Zeng S.J."/>
            <person name="Shen C.Y."/>
            <person name="Yeh C.M."/>
            <person name="Luo Y.B."/>
            <person name="Tsai W.C."/>
            <person name="Van de Peer Y."/>
            <person name="Liu Z.J."/>
        </authorList>
    </citation>
    <scope>NUCLEOTIDE SEQUENCE [LARGE SCALE GENOMIC DNA]</scope>
    <source>
        <strain evidence="3">cv. Shenzhen</strain>
        <tissue evidence="2">Stem</tissue>
    </source>
</reference>